<evidence type="ECO:0000313" key="2">
    <source>
        <dbReference type="Proteomes" id="UP001241377"/>
    </source>
</evidence>
<gene>
    <name evidence="1" type="ORF">QFC19_000769</name>
</gene>
<organism evidence="1 2">
    <name type="scientific">Naganishia cerealis</name>
    <dbReference type="NCBI Taxonomy" id="610337"/>
    <lineage>
        <taxon>Eukaryota</taxon>
        <taxon>Fungi</taxon>
        <taxon>Dikarya</taxon>
        <taxon>Basidiomycota</taxon>
        <taxon>Agaricomycotina</taxon>
        <taxon>Tremellomycetes</taxon>
        <taxon>Filobasidiales</taxon>
        <taxon>Filobasidiaceae</taxon>
        <taxon>Naganishia</taxon>
    </lineage>
</organism>
<name>A0ACC2WMG3_9TREE</name>
<comment type="caution">
    <text evidence="1">The sequence shown here is derived from an EMBL/GenBank/DDBJ whole genome shotgun (WGS) entry which is preliminary data.</text>
</comment>
<dbReference type="Proteomes" id="UP001241377">
    <property type="component" value="Unassembled WGS sequence"/>
</dbReference>
<accession>A0ACC2WMG3</accession>
<reference evidence="1" key="1">
    <citation type="submission" date="2023-04" db="EMBL/GenBank/DDBJ databases">
        <title>Draft Genome sequencing of Naganishia species isolated from polar environments using Oxford Nanopore Technology.</title>
        <authorList>
            <person name="Leo P."/>
            <person name="Venkateswaran K."/>
        </authorList>
    </citation>
    <scope>NUCLEOTIDE SEQUENCE</scope>
    <source>
        <strain evidence="1">MNA-CCFEE 5261</strain>
    </source>
</reference>
<proteinExistence type="predicted"/>
<evidence type="ECO:0000313" key="1">
    <source>
        <dbReference type="EMBL" id="KAJ9112349.1"/>
    </source>
</evidence>
<protein>
    <submittedName>
        <fullName evidence="1">Uncharacterized protein</fullName>
    </submittedName>
</protein>
<dbReference type="EMBL" id="JASBWR010000005">
    <property type="protein sequence ID" value="KAJ9112349.1"/>
    <property type="molecule type" value="Genomic_DNA"/>
</dbReference>
<sequence length="218" mass="23238">MRGKPISSEIPATAMTQPEVVQASVHTTRDSLDQEPLDSLPEAVAPLQYSPLSTATSVSSSSASVVSSSDSSDEGDIAHRAYNADLYSRTNSLGLMDEFADEQAFQSQLSNLQRRQPFSYEDDSQGVSREKTPRTFDTTPSINSVDEQGLLVPSSLGSSTSTSDTEFDDPGNDPMQFGVTHAGGTILAPRQTEDKHTTTEMESAASAETVLLGSPVQT</sequence>
<keyword evidence="2" id="KW-1185">Reference proteome</keyword>